<dbReference type="CDD" id="cd17643">
    <property type="entry name" value="A_NRPS_Cytc1-like"/>
    <property type="match status" value="1"/>
</dbReference>
<feature type="domain" description="Carrier" evidence="8">
    <location>
        <begin position="1047"/>
        <end position="1122"/>
    </location>
</feature>
<dbReference type="InterPro" id="IPR010060">
    <property type="entry name" value="NRPS_synth"/>
</dbReference>
<feature type="region of interest" description="Disordered" evidence="7">
    <location>
        <begin position="2254"/>
        <end position="2297"/>
    </location>
</feature>
<reference evidence="10" key="1">
    <citation type="submission" date="2020-02" db="EMBL/GenBank/DDBJ databases">
        <title>Streptomyces sp. ASO4wet.</title>
        <authorList>
            <person name="Risdian C."/>
            <person name="Landwehr W."/>
            <person name="Schupp P."/>
            <person name="Wink J."/>
        </authorList>
    </citation>
    <scope>NUCLEOTIDE SEQUENCE [LARGE SCALE GENOMIC DNA]</scope>
    <source>
        <strain evidence="10">ASO4wet</strain>
    </source>
</reference>
<dbReference type="FunFam" id="3.40.50.12780:FF:000012">
    <property type="entry name" value="Non-ribosomal peptide synthetase"/>
    <property type="match status" value="1"/>
</dbReference>
<evidence type="ECO:0000259" key="8">
    <source>
        <dbReference type="PROSITE" id="PS50075"/>
    </source>
</evidence>
<evidence type="ECO:0000313" key="10">
    <source>
        <dbReference type="Proteomes" id="UP000595046"/>
    </source>
</evidence>
<dbReference type="InterPro" id="IPR020806">
    <property type="entry name" value="PKS_PP-bd"/>
</dbReference>
<dbReference type="InterPro" id="IPR000873">
    <property type="entry name" value="AMP-dep_synth/lig_dom"/>
</dbReference>
<dbReference type="InterPro" id="IPR010071">
    <property type="entry name" value="AA_adenyl_dom"/>
</dbReference>
<dbReference type="GO" id="GO:0005829">
    <property type="term" value="C:cytosol"/>
    <property type="evidence" value="ECO:0007669"/>
    <property type="project" value="TreeGrafter"/>
</dbReference>
<protein>
    <submittedName>
        <fullName evidence="9">Amino acid adenylation domain-containing protein</fullName>
    </submittedName>
</protein>
<feature type="region of interest" description="Disordered" evidence="7">
    <location>
        <begin position="2504"/>
        <end position="2548"/>
    </location>
</feature>
<dbReference type="Proteomes" id="UP000595046">
    <property type="component" value="Chromosome"/>
</dbReference>
<dbReference type="InterPro" id="IPR023213">
    <property type="entry name" value="CAT-like_dom_sf"/>
</dbReference>
<keyword evidence="10" id="KW-1185">Reference proteome</keyword>
<dbReference type="SMART" id="SM00823">
    <property type="entry name" value="PKS_PP"/>
    <property type="match status" value="2"/>
</dbReference>
<dbReference type="FunFam" id="3.40.50.980:FF:000001">
    <property type="entry name" value="Non-ribosomal peptide synthetase"/>
    <property type="match status" value="1"/>
</dbReference>
<proteinExistence type="inferred from homology"/>
<dbReference type="PROSITE" id="PS00455">
    <property type="entry name" value="AMP_BINDING"/>
    <property type="match status" value="2"/>
</dbReference>
<dbReference type="GO" id="GO:0072330">
    <property type="term" value="P:monocarboxylic acid biosynthetic process"/>
    <property type="evidence" value="ECO:0007669"/>
    <property type="project" value="UniProtKB-ARBA"/>
</dbReference>
<dbReference type="GO" id="GO:0017000">
    <property type="term" value="P:antibiotic biosynthetic process"/>
    <property type="evidence" value="ECO:0007669"/>
    <property type="project" value="UniProtKB-KW"/>
</dbReference>
<comment type="similarity">
    <text evidence="2">Belongs to the ATP-dependent AMP-binding enzyme family.</text>
</comment>
<feature type="compositionally biased region" description="Basic and acidic residues" evidence="7">
    <location>
        <begin position="611"/>
        <end position="635"/>
    </location>
</feature>
<dbReference type="Gene3D" id="3.30.559.10">
    <property type="entry name" value="Chloramphenicol acetyltransferase-like domain"/>
    <property type="match status" value="4"/>
</dbReference>
<dbReference type="GO" id="GO:0044550">
    <property type="term" value="P:secondary metabolite biosynthetic process"/>
    <property type="evidence" value="ECO:0007669"/>
    <property type="project" value="TreeGrafter"/>
</dbReference>
<dbReference type="Gene3D" id="3.30.300.30">
    <property type="match status" value="2"/>
</dbReference>
<dbReference type="Gene3D" id="2.30.38.10">
    <property type="entry name" value="Luciferase, Domain 3"/>
    <property type="match status" value="1"/>
</dbReference>
<keyword evidence="5" id="KW-0677">Repeat</keyword>
<dbReference type="SUPFAM" id="SSF56801">
    <property type="entry name" value="Acetyl-CoA synthetase-like"/>
    <property type="match status" value="2"/>
</dbReference>
<evidence type="ECO:0000313" key="9">
    <source>
        <dbReference type="EMBL" id="QPP06025.1"/>
    </source>
</evidence>
<feature type="compositionally biased region" description="Low complexity" evidence="7">
    <location>
        <begin position="2514"/>
        <end position="2529"/>
    </location>
</feature>
<dbReference type="InterPro" id="IPR006162">
    <property type="entry name" value="Ppantetheine_attach_site"/>
</dbReference>
<dbReference type="Gene3D" id="1.10.1200.10">
    <property type="entry name" value="ACP-like"/>
    <property type="match status" value="2"/>
</dbReference>
<feature type="region of interest" description="Disordered" evidence="7">
    <location>
        <begin position="2716"/>
        <end position="2769"/>
    </location>
</feature>
<dbReference type="InterPro" id="IPR036736">
    <property type="entry name" value="ACP-like_sf"/>
</dbReference>
<feature type="region of interest" description="Disordered" evidence="7">
    <location>
        <begin position="284"/>
        <end position="307"/>
    </location>
</feature>
<keyword evidence="4" id="KW-0597">Phosphoprotein</keyword>
<dbReference type="Pfam" id="PF00501">
    <property type="entry name" value="AMP-binding"/>
    <property type="match status" value="2"/>
</dbReference>
<feature type="compositionally biased region" description="Low complexity" evidence="7">
    <location>
        <begin position="2172"/>
        <end position="2181"/>
    </location>
</feature>
<dbReference type="GO" id="GO:0043041">
    <property type="term" value="P:amino acid activation for nonribosomal peptide biosynthetic process"/>
    <property type="evidence" value="ECO:0007669"/>
    <property type="project" value="TreeGrafter"/>
</dbReference>
<feature type="compositionally biased region" description="Basic and acidic residues" evidence="7">
    <location>
        <begin position="2728"/>
        <end position="2750"/>
    </location>
</feature>
<evidence type="ECO:0000256" key="4">
    <source>
        <dbReference type="ARBA" id="ARBA00022553"/>
    </source>
</evidence>
<dbReference type="Gene3D" id="3.30.559.30">
    <property type="entry name" value="Nonribosomal peptide synthetase, condensation domain"/>
    <property type="match status" value="4"/>
</dbReference>
<dbReference type="InterPro" id="IPR009081">
    <property type="entry name" value="PP-bd_ACP"/>
</dbReference>
<dbReference type="PROSITE" id="PS00012">
    <property type="entry name" value="PHOSPHOPANTETHEINE"/>
    <property type="match status" value="2"/>
</dbReference>
<dbReference type="PROSITE" id="PS50075">
    <property type="entry name" value="CARRIER"/>
    <property type="match status" value="2"/>
</dbReference>
<feature type="region of interest" description="Disordered" evidence="7">
    <location>
        <begin position="611"/>
        <end position="644"/>
    </location>
</feature>
<dbReference type="EMBL" id="CP048882">
    <property type="protein sequence ID" value="QPP06025.1"/>
    <property type="molecule type" value="Genomic_DNA"/>
</dbReference>
<dbReference type="SUPFAM" id="SSF52777">
    <property type="entry name" value="CoA-dependent acyltransferases"/>
    <property type="match status" value="8"/>
</dbReference>
<feature type="domain" description="Carrier" evidence="8">
    <location>
        <begin position="2179"/>
        <end position="2253"/>
    </location>
</feature>
<keyword evidence="3" id="KW-0596">Phosphopantetheine</keyword>
<accession>A0A7T1WSQ7</accession>
<feature type="region of interest" description="Disordered" evidence="7">
    <location>
        <begin position="2158"/>
        <end position="2181"/>
    </location>
</feature>
<dbReference type="FunFam" id="2.30.38.10:FF:000001">
    <property type="entry name" value="Non-ribosomal peptide synthetase PvdI"/>
    <property type="match status" value="2"/>
</dbReference>
<feature type="region of interest" description="Disordered" evidence="7">
    <location>
        <begin position="1944"/>
        <end position="1970"/>
    </location>
</feature>
<comment type="cofactor">
    <cofactor evidence="1">
        <name>pantetheine 4'-phosphate</name>
        <dbReference type="ChEBI" id="CHEBI:47942"/>
    </cofactor>
</comment>
<dbReference type="FunFam" id="1.10.1200.10:FF:000005">
    <property type="entry name" value="Nonribosomal peptide synthetase 1"/>
    <property type="match status" value="1"/>
</dbReference>
<dbReference type="FunFam" id="3.30.300.30:FF:000015">
    <property type="entry name" value="Nonribosomal peptide synthase SidD"/>
    <property type="match status" value="1"/>
</dbReference>
<feature type="compositionally biased region" description="Low complexity" evidence="7">
    <location>
        <begin position="2258"/>
        <end position="2274"/>
    </location>
</feature>
<evidence type="ECO:0000256" key="7">
    <source>
        <dbReference type="SAM" id="MobiDB-lite"/>
    </source>
</evidence>
<name>A0A7T1WSQ7_9ACTN</name>
<dbReference type="SUPFAM" id="SSF47336">
    <property type="entry name" value="ACP-like"/>
    <property type="match status" value="2"/>
</dbReference>
<dbReference type="GO" id="GO:0003824">
    <property type="term" value="F:catalytic activity"/>
    <property type="evidence" value="ECO:0007669"/>
    <property type="project" value="InterPro"/>
</dbReference>
<evidence type="ECO:0000256" key="6">
    <source>
        <dbReference type="ARBA" id="ARBA00023194"/>
    </source>
</evidence>
<organism evidence="9 10">
    <name type="scientific">Streptomyces bathyalis</name>
    <dbReference type="NCBI Taxonomy" id="2710756"/>
    <lineage>
        <taxon>Bacteria</taxon>
        <taxon>Bacillati</taxon>
        <taxon>Actinomycetota</taxon>
        <taxon>Actinomycetes</taxon>
        <taxon>Kitasatosporales</taxon>
        <taxon>Streptomycetaceae</taxon>
        <taxon>Streptomyces</taxon>
    </lineage>
</organism>
<dbReference type="FunFam" id="1.10.1200.10:FF:000016">
    <property type="entry name" value="Non-ribosomal peptide synthase"/>
    <property type="match status" value="1"/>
</dbReference>
<dbReference type="NCBIfam" id="TIGR01720">
    <property type="entry name" value="NRPS-para261"/>
    <property type="match status" value="1"/>
</dbReference>
<dbReference type="CDD" id="cd12117">
    <property type="entry name" value="A_NRPS_Srf_like"/>
    <property type="match status" value="1"/>
</dbReference>
<evidence type="ECO:0000256" key="3">
    <source>
        <dbReference type="ARBA" id="ARBA00022450"/>
    </source>
</evidence>
<feature type="region of interest" description="Disordered" evidence="7">
    <location>
        <begin position="1368"/>
        <end position="1387"/>
    </location>
</feature>
<dbReference type="KEGG" id="sbat:G4Z16_05985"/>
<feature type="compositionally biased region" description="Gly residues" evidence="7">
    <location>
        <begin position="2530"/>
        <end position="2544"/>
    </location>
</feature>
<dbReference type="InterPro" id="IPR020845">
    <property type="entry name" value="AMP-binding_CS"/>
</dbReference>
<dbReference type="NCBIfam" id="TIGR01733">
    <property type="entry name" value="AA-adenyl-dom"/>
    <property type="match status" value="2"/>
</dbReference>
<evidence type="ECO:0000256" key="2">
    <source>
        <dbReference type="ARBA" id="ARBA00006432"/>
    </source>
</evidence>
<gene>
    <name evidence="9" type="ORF">G4Z16_05985</name>
</gene>
<dbReference type="RefSeq" id="WP_197349565.1">
    <property type="nucleotide sequence ID" value="NZ_CP048882.1"/>
</dbReference>
<dbReference type="PANTHER" id="PTHR45527:SF1">
    <property type="entry name" value="FATTY ACID SYNTHASE"/>
    <property type="match status" value="1"/>
</dbReference>
<dbReference type="Pfam" id="PF13193">
    <property type="entry name" value="AMP-binding_C"/>
    <property type="match status" value="2"/>
</dbReference>
<dbReference type="InterPro" id="IPR001242">
    <property type="entry name" value="Condensation_dom"/>
</dbReference>
<dbReference type="Gene3D" id="3.40.50.12780">
    <property type="entry name" value="N-terminal domain of ligase-like"/>
    <property type="match status" value="1"/>
</dbReference>
<keyword evidence="6" id="KW-0045">Antibiotic biosynthesis</keyword>
<dbReference type="Pfam" id="PF00550">
    <property type="entry name" value="PP-binding"/>
    <property type="match status" value="2"/>
</dbReference>
<dbReference type="InterPro" id="IPR025110">
    <property type="entry name" value="AMP-bd_C"/>
</dbReference>
<sequence length="3280" mass="347488">MSVDAVQDSVQDSVPLTTAQSGMWMGQALAPASARHHVGISVEVGGSLHPETFEAAFRHVIAEAEALRVRFTVGADGEPRQHTGPLPEWGVPYVDLSGEGHPRRAATAWMRADLSRPFDLARGPLFRGALLRLSGSSVCWYLGAHHLVLDGFSSSLFSRRLSDVYAAMESGKPPTAGEFGPLRALLEDEAAYRASPGHLADRGFWLGRMAARPGPGDLAWAPTPRSVEAETHAAADGLALRRSAVLPPGAWQAVRDQAGRLGVRWPVLVTAAAALHVYARTAGGDPVQAGEGRGGRGGGEVTLGLPVTSRPGEAVRTVPGMASNVLPLRLTVDPGRPAAELVHAVGAEMNAALAHQRYRCEDLRRDLGLTGGGRLFGLAVNVLPFDYGRLFAGRPMVMRNVAIGPVEDLSLTVHRDTGHASATVPPADGGTLRVELDADPARFTGAEAAAEARRFVHLLRGLVSDPGLPAGRIDPLTGGERRLFVPRTAAVRHDRRPSPTLPDLVERWAARTPRAVAVTAGETRLTYGELDGQANRLARWLIRHGAGPERIVAVLLPRSAGLVTAILAVAKTGAAFLPVDPRWPEERVRTILADAQPVLTVSPGELGRAEDELTAPKHPEPEQHSQEHRREHHTPDATVTDADRCAPLTPSHAAYVIYTSGSTGRPKGVVVPHRSIVTLLEDAAAPFGFGPDDVWTMFHSCAFDFSVWEMWGALAHGGRLVVVDHDVSRSPRAFRDLLVRESVTVLNQTPSAFLALDRADAEEPRRGREPALRLVVFGGEALRPELLRPWSERYGASAPGMVNMYGITETTVHATQLGLDGRYLAERGSPVGKAVSGTRLYVLDARLRPVPPGTTGELYVAGAGVARGYLGRPGLTASRFVADPFGPPGSRLYRSGDLARWRADGGLEYAGRADDQIKVRGFRIEPGEIETALAGAPGIAHAVVAARQDGGGEGDADGTRLVAYVVPGAARQQGARQQGGAAEPLEVAGAALREYLRLRLPEHLVPSVFVRLDRLPLTANGKLDRAALPALPAPVVRTARHPAPGRQPQGPQERRLAALYAELLGVGTVGADDGFFDLGGDSLRAARLVSRVRSELHAEIDVRDVFEHPTVAGLAARLRTRAPAVPLSAADRAGGRPVSVPLSHAQRRLWFQQSLTGPDASYNVPLVLRMTGGLDRDALHTALLDVTERHEPLRTVVRAGAAGPEQHVLPVGEARVWLPDAETDAERLDEELGAAARHAFRLESEPPLRAQLFVSCPGRGDPECLRQEDPNRTGEHVLLLLLHHIACDAASLEPLLTDLGTAYTARRDGRAPQWEPLPVQYADYALWQRTVLGTGTDTDTGEGAGSGGPAGCGLEHWTRALEGLPRRIPLPADRAPDPEDADSSGDSVELRIPADVHARLADLAASEQASLFMVVHAALAALLTRLGAGDDIPVGSAVEGRTDASLNGLVGFFVNTVVLRTDTSGAPTFRELLSRVRESDLAAFAHQDVPFDLVVEALNPDRSAPGQPLFQVMLTLTQPPPEHVALPGLTTTVGAAGTGAAKFDLCLSLYEHRGAGAGCLGLDGRLEYRSALFDHATAEAIGGRFERLLEEVSAGPDTPVPRLDILGGAERRRLLTEWGTAVPLPGSAHRTVPQRFAEQVRATPDAVAVRASGSGGPWALTYAELDAWSGQLARRLAGFGVGAETPVAVLMERSPGLVVTLLAILRAGGAYVPLDARSPRARQEQVVAESRAPVLVVGNGQESGGSWPGGPRVVEVREFGTPQDGATAGSGGASVPVSGPAGPAGLAYVMYTSGSTGVPKGVAVTHADVVALALGTALGGQVSTPRRTLLHSPHSFDASTFEMWAPLLTGGEVVVAPPGELDVGTLEQLVTAGHVNTLWLTAGLFQLVAEENPAALRTLDEVWTGGDVVSPRAVRAVREHCAGTRVVNGYGPTETTTFATRHSVEDTDVGGPGHGPAQDSPAPDPGPGVPIGLPLDGMRAYVLDEALQPVPAGVAGELYVAGAGVARGYLGRPGLTAERFVADPFGSFGTAGARMYRTGDLVRWLPGGVLGFVGRADGQVKLRGFRIETEEVEAVLAGHGGAGQVAVVAREPQPAQDGPGERRLVAYLVPADGRAVDTVDWDAVREHAGRLLPDYMIPTAHVVLERLPLTRNGKLDRAALPAPTLPGPTRPGPDGAGAAPGTERERVLCDIVAGLLRLPSAGVTDAFFDLGGDSITAIQLVSRARSAGLRFSVRDVFKHPTVAELAAVAQEIKGKSPRAGAAGTAARGTSTSGADADVAGEADSDSAATGPASVAEACGPVPLTPVMHWWREHGGETTRFSQHMTLRAPLGLTRHRLVAAVQSLLDHHHALRLRFGAPEGPGEHAGPWTLEVPPPGAVHAEDCVKYVRSRDGGEQESSHGQALSEAVRAAEDRLDPRAGRMLQAVFLDRGRDHPGRVVLVVHHFAVDGVSWRILLPDLASAYDAVAAGKRPELPPAATSFRQWARLLAGQGEEGARKDETALWSSALPGPGPAPADTAARTPAGTATGPAGTGVAGTGPAGTGTGVERLRVTMPPGRTRALLTEVGAAFHCGVEPVLLTGFTLALEEWRRRRGLAPGDVVLDLESHGRPDGDGTAGADGDEGVELSRTVGWFTSVHPVRFEPTGCDWGDVWSATPALGQALKQVKERLRAVPDRGVGYGVLRYLDPRTGPGLAELGTPQLGFNYLGRFGAADDADWSPANDGDGFAGAEHRADSDQRDHGDQSDRGEDRGGTGTGSALPGGHLIDVNSLTADGPDGPVLSAEWSWAAGEFRPAEIRELADLWFSALYALTAHAASPGAGGRSPSDLPLTGLRQEEVDRLEESYPDLTDVLPLTSLQQGLVFHSLFAPGSPDVYQAQIVLRLRDEPDAEAMRAAARALLERHPNLGAAFVHEDLLRPVQVLQRAVEPPWREADLTGVAAGRREAVIRRLLHADLRRRFTLDRPPLMRFSLFRCGDDDHRLVLTNHHLLLDGWSMPLLVRELFALYAVHAGSSTQTALPAVTPYREHLAVLARLDEDAARAAWRESLAGVDAATRLTGGEISAGAVPPQPLHIVLPDETAAALRRTAAHGGLTLNNLLLAAWALLLARSCGTRDVLFGTTVSGRRPEVAGMESMIGLFINTVPVRLTVDPGETVQELLVRFQQEQARMLPHHHLGLGDIQRIAGRRELFDTHVVFENYPLDRSGLEEPVPGLRVDRIEGRDAAHYPLTLVAFAGEGGLALRFDYRPDVLDRARAGTVAADLQRILTAVASADTVPVADLLRG</sequence>
<dbReference type="InterPro" id="IPR045851">
    <property type="entry name" value="AMP-bd_C_sf"/>
</dbReference>
<dbReference type="Gene3D" id="3.40.50.980">
    <property type="match status" value="2"/>
</dbReference>
<dbReference type="InterPro" id="IPR042099">
    <property type="entry name" value="ANL_N_sf"/>
</dbReference>
<dbReference type="PANTHER" id="PTHR45527">
    <property type="entry name" value="NONRIBOSOMAL PEPTIDE SYNTHETASE"/>
    <property type="match status" value="1"/>
</dbReference>
<dbReference type="GO" id="GO:0008610">
    <property type="term" value="P:lipid biosynthetic process"/>
    <property type="evidence" value="ECO:0007669"/>
    <property type="project" value="UniProtKB-ARBA"/>
</dbReference>
<dbReference type="Pfam" id="PF00668">
    <property type="entry name" value="Condensation"/>
    <property type="match status" value="5"/>
</dbReference>
<dbReference type="CDD" id="cd19540">
    <property type="entry name" value="LCL_NRPS-like"/>
    <property type="match status" value="1"/>
</dbReference>
<feature type="compositionally biased region" description="Gly residues" evidence="7">
    <location>
        <begin position="291"/>
        <end position="301"/>
    </location>
</feature>
<dbReference type="GO" id="GO:0031177">
    <property type="term" value="F:phosphopantetheine binding"/>
    <property type="evidence" value="ECO:0007669"/>
    <property type="project" value="InterPro"/>
</dbReference>
<evidence type="ECO:0000256" key="5">
    <source>
        <dbReference type="ARBA" id="ARBA00022737"/>
    </source>
</evidence>
<evidence type="ECO:0000256" key="1">
    <source>
        <dbReference type="ARBA" id="ARBA00001957"/>
    </source>
</evidence>